<evidence type="ECO:0000256" key="7">
    <source>
        <dbReference type="SAM" id="Coils"/>
    </source>
</evidence>
<evidence type="ECO:0008006" key="11">
    <source>
        <dbReference type="Google" id="ProtNLM"/>
    </source>
</evidence>
<dbReference type="OrthoDB" id="438545at2759"/>
<dbReference type="GO" id="GO:0060271">
    <property type="term" value="P:cilium assembly"/>
    <property type="evidence" value="ECO:0007669"/>
    <property type="project" value="TreeGrafter"/>
</dbReference>
<protein>
    <recommendedName>
        <fullName evidence="11">Clusterin-associated protein 1</fullName>
    </recommendedName>
</protein>
<feature type="coiled-coil region" evidence="7">
    <location>
        <begin position="183"/>
        <end position="238"/>
    </location>
</feature>
<comment type="similarity">
    <text evidence="2">Belongs to the CLUAP1 family.</text>
</comment>
<evidence type="ECO:0000256" key="5">
    <source>
        <dbReference type="ARBA" id="ARBA00023069"/>
    </source>
</evidence>
<keyword evidence="5" id="KW-0969">Cilium</keyword>
<comment type="caution">
    <text evidence="9">The sequence shown here is derived from an EMBL/GenBank/DDBJ whole genome shotgun (WGS) entry which is preliminary data.</text>
</comment>
<dbReference type="GO" id="GO:0005929">
    <property type="term" value="C:cilium"/>
    <property type="evidence" value="ECO:0007669"/>
    <property type="project" value="UniProtKB-SubCell"/>
</dbReference>
<feature type="compositionally biased region" description="Acidic residues" evidence="8">
    <location>
        <begin position="339"/>
        <end position="395"/>
    </location>
</feature>
<gene>
    <name evidence="9" type="ORF">Mgra_00000782</name>
</gene>
<comment type="subcellular location">
    <subcellularLocation>
        <location evidence="1">Cell projection</location>
        <location evidence="1">Cilium</location>
    </subcellularLocation>
</comment>
<accession>A0A8T0A2S2</accession>
<evidence type="ECO:0000313" key="9">
    <source>
        <dbReference type="EMBL" id="KAF7639862.1"/>
    </source>
</evidence>
<evidence type="ECO:0000256" key="2">
    <source>
        <dbReference type="ARBA" id="ARBA00008340"/>
    </source>
</evidence>
<keyword evidence="3" id="KW-0970">Cilium biogenesis/degradation</keyword>
<dbReference type="Pfam" id="PF10234">
    <property type="entry name" value="Cluap1"/>
    <property type="match status" value="1"/>
</dbReference>
<evidence type="ECO:0000256" key="3">
    <source>
        <dbReference type="ARBA" id="ARBA00022794"/>
    </source>
</evidence>
<dbReference type="GO" id="GO:0005815">
    <property type="term" value="C:microtubule organizing center"/>
    <property type="evidence" value="ECO:0007669"/>
    <property type="project" value="TreeGrafter"/>
</dbReference>
<sequence length="395" mass="46915">MSFHELKEFTEVLRSLNFPRLVSNENFRYPNFPLMAEILEWTVRKFEPNIRLPKQLDNEQDRILFVKSIVLSLLQKAHVKLNPKNIYQSDGHAVREILPILKLLYKSLKNQKEGENNREESIQINTLRNQINSKRQDLRQTIQTAGEIPKIGANLFQYLRDEGFSKEMRNKALGKSLNTSKIETEIKEKIQDAEQQIEEFKKRLENITNDEIEVTKKIERRKREAEQLQKRLAKLQSFRPPYMDEYEHYEKELKEKYSVYVTLFRNLHYLKQQLIYEKQAEKEQSINAERTTRIAVEKMKIENEQTAPEIAGIKELNEENTSRSNEIRVFGNMTGTGFSDDEDNEEDEEQNQLIEVDDIEDEEEIDGEEENEFLKEEEEEELNEESEEENTANNF</sequence>
<dbReference type="AlphaFoldDB" id="A0A8T0A2S2"/>
<evidence type="ECO:0000256" key="4">
    <source>
        <dbReference type="ARBA" id="ARBA00023054"/>
    </source>
</evidence>
<keyword evidence="10" id="KW-1185">Reference proteome</keyword>
<feature type="region of interest" description="Disordered" evidence="8">
    <location>
        <begin position="331"/>
        <end position="395"/>
    </location>
</feature>
<dbReference type="InterPro" id="IPR019366">
    <property type="entry name" value="Clusterin-associated_protein-1"/>
</dbReference>
<feature type="coiled-coil region" evidence="7">
    <location>
        <begin position="117"/>
        <end position="144"/>
    </location>
</feature>
<reference evidence="9" key="1">
    <citation type="journal article" date="2020" name="Ecol. Evol.">
        <title>Genome structure and content of the rice root-knot nematode (Meloidogyne graminicola).</title>
        <authorList>
            <person name="Phan N.T."/>
            <person name="Danchin E.G.J."/>
            <person name="Klopp C."/>
            <person name="Perfus-Barbeoch L."/>
            <person name="Kozlowski D.K."/>
            <person name="Koutsovoulos G.D."/>
            <person name="Lopez-Roques C."/>
            <person name="Bouchez O."/>
            <person name="Zahm M."/>
            <person name="Besnard G."/>
            <person name="Bellafiore S."/>
        </authorList>
    </citation>
    <scope>NUCLEOTIDE SEQUENCE</scope>
    <source>
        <strain evidence="9">VN-18</strain>
    </source>
</reference>
<dbReference type="PANTHER" id="PTHR21547:SF0">
    <property type="entry name" value="CLUSTERIN-ASSOCIATED PROTEIN 1"/>
    <property type="match status" value="1"/>
</dbReference>
<keyword evidence="6" id="KW-0966">Cell projection</keyword>
<dbReference type="EMBL" id="JABEBT010000003">
    <property type="protein sequence ID" value="KAF7639862.1"/>
    <property type="molecule type" value="Genomic_DNA"/>
</dbReference>
<evidence type="ECO:0000256" key="1">
    <source>
        <dbReference type="ARBA" id="ARBA00004138"/>
    </source>
</evidence>
<evidence type="ECO:0000256" key="6">
    <source>
        <dbReference type="ARBA" id="ARBA00023273"/>
    </source>
</evidence>
<dbReference type="Proteomes" id="UP000605970">
    <property type="component" value="Unassembled WGS sequence"/>
</dbReference>
<organism evidence="9 10">
    <name type="scientific">Meloidogyne graminicola</name>
    <dbReference type="NCBI Taxonomy" id="189291"/>
    <lineage>
        <taxon>Eukaryota</taxon>
        <taxon>Metazoa</taxon>
        <taxon>Ecdysozoa</taxon>
        <taxon>Nematoda</taxon>
        <taxon>Chromadorea</taxon>
        <taxon>Rhabditida</taxon>
        <taxon>Tylenchina</taxon>
        <taxon>Tylenchomorpha</taxon>
        <taxon>Tylenchoidea</taxon>
        <taxon>Meloidogynidae</taxon>
        <taxon>Meloidogyninae</taxon>
        <taxon>Meloidogyne</taxon>
    </lineage>
</organism>
<evidence type="ECO:0000256" key="8">
    <source>
        <dbReference type="SAM" id="MobiDB-lite"/>
    </source>
</evidence>
<dbReference type="GO" id="GO:0030992">
    <property type="term" value="C:intraciliary transport particle B"/>
    <property type="evidence" value="ECO:0007669"/>
    <property type="project" value="TreeGrafter"/>
</dbReference>
<keyword evidence="4 7" id="KW-0175">Coiled coil</keyword>
<evidence type="ECO:0000313" key="10">
    <source>
        <dbReference type="Proteomes" id="UP000605970"/>
    </source>
</evidence>
<name>A0A8T0A2S2_9BILA</name>
<dbReference type="PANTHER" id="PTHR21547">
    <property type="entry name" value="CLUSTERIN ASSOCIATED PROTEIN 1"/>
    <property type="match status" value="1"/>
</dbReference>
<proteinExistence type="inferred from homology"/>